<dbReference type="SUPFAM" id="SSF53067">
    <property type="entry name" value="Actin-like ATPase domain"/>
    <property type="match status" value="2"/>
</dbReference>
<gene>
    <name evidence="2" type="ORF">COS11_06000</name>
</gene>
<dbReference type="AlphaFoldDB" id="A0A2M7E7I4"/>
<dbReference type="Proteomes" id="UP000228886">
    <property type="component" value="Unassembled WGS sequence"/>
</dbReference>
<dbReference type="Pfam" id="PF00480">
    <property type="entry name" value="ROK"/>
    <property type="match status" value="1"/>
</dbReference>
<organism evidence="2 3">
    <name type="scientific">bacterium (Candidatus Ratteibacteria) CG01_land_8_20_14_3_00_40_19</name>
    <dbReference type="NCBI Taxonomy" id="2014290"/>
    <lineage>
        <taxon>Bacteria</taxon>
        <taxon>Candidatus Ratteibacteria</taxon>
    </lineage>
</organism>
<evidence type="ECO:0000256" key="1">
    <source>
        <dbReference type="ARBA" id="ARBA00006479"/>
    </source>
</evidence>
<comment type="caution">
    <text evidence="2">The sequence shown here is derived from an EMBL/GenBank/DDBJ whole genome shotgun (WGS) entry which is preliminary data.</text>
</comment>
<reference evidence="3" key="1">
    <citation type="submission" date="2017-09" db="EMBL/GenBank/DDBJ databases">
        <title>Depth-based differentiation of microbial function through sediment-hosted aquifers and enrichment of novel symbionts in the deep terrestrial subsurface.</title>
        <authorList>
            <person name="Probst A.J."/>
            <person name="Ladd B."/>
            <person name="Jarett J.K."/>
            <person name="Geller-Mcgrath D.E."/>
            <person name="Sieber C.M.K."/>
            <person name="Emerson J.B."/>
            <person name="Anantharaman K."/>
            <person name="Thomas B.C."/>
            <person name="Malmstrom R."/>
            <person name="Stieglmeier M."/>
            <person name="Klingl A."/>
            <person name="Woyke T."/>
            <person name="Ryan C.M."/>
            <person name="Banfield J.F."/>
        </authorList>
    </citation>
    <scope>NUCLEOTIDE SEQUENCE [LARGE SCALE GENOMIC DNA]</scope>
</reference>
<accession>A0A2M7E7I4</accession>
<comment type="similarity">
    <text evidence="1">Belongs to the ROK (NagC/XylR) family.</text>
</comment>
<sequence length="408" mass="44275">MEKKKIILNTIRENQPTSRTKLKEITNIRPGTISALVKNLKKENFLLEAGKEKSLRGRKQSLLRINGEKYYALGLEFDAERIIGLLVDLNSTVIASAHQGLETFPTKNNLWEASPDADTLKTEIGEDKGREAIIGKIISTAESLCQEVPSEKILGLGIADPGVVNSKEGVSLFSSLIPNWENIPLGKILSERLKIPVKLIGASKAKVLAEFNSGLEKGIKGILFIEFGPGIACGVISDGVLLRGANEMAGELGHTHISDDGAICGCGSYGCLEAIASMSAIVKKAKKSIKAGSESLIKYSEDGEINADRIFEAASKGDKLCLNILNESARYLGLGVANSINLFNPEMVIFDQRMALLGEFFIEEIKRVIKRQALRFATENLRFVVSSLGEKAGPLGAATIILDEFFKR</sequence>
<dbReference type="Gene3D" id="3.30.420.40">
    <property type="match status" value="2"/>
</dbReference>
<evidence type="ECO:0000313" key="3">
    <source>
        <dbReference type="Proteomes" id="UP000228886"/>
    </source>
</evidence>
<dbReference type="InterPro" id="IPR043129">
    <property type="entry name" value="ATPase_NBD"/>
</dbReference>
<protein>
    <recommendedName>
        <fullName evidence="4">HTH marR-type domain-containing protein</fullName>
    </recommendedName>
</protein>
<dbReference type="Gene3D" id="1.10.10.10">
    <property type="entry name" value="Winged helix-like DNA-binding domain superfamily/Winged helix DNA-binding domain"/>
    <property type="match status" value="1"/>
</dbReference>
<name>A0A2M7E7I4_9BACT</name>
<dbReference type="SUPFAM" id="SSF46785">
    <property type="entry name" value="Winged helix' DNA-binding domain"/>
    <property type="match status" value="1"/>
</dbReference>
<dbReference type="InterPro" id="IPR036390">
    <property type="entry name" value="WH_DNA-bd_sf"/>
</dbReference>
<proteinExistence type="inferred from homology"/>
<dbReference type="InterPro" id="IPR000600">
    <property type="entry name" value="ROK"/>
</dbReference>
<dbReference type="PANTHER" id="PTHR18964:SF149">
    <property type="entry name" value="BIFUNCTIONAL UDP-N-ACETYLGLUCOSAMINE 2-EPIMERASE_N-ACETYLMANNOSAMINE KINASE"/>
    <property type="match status" value="1"/>
</dbReference>
<evidence type="ECO:0000313" key="2">
    <source>
        <dbReference type="EMBL" id="PIV63707.1"/>
    </source>
</evidence>
<dbReference type="EMBL" id="PETL01000286">
    <property type="protein sequence ID" value="PIV63707.1"/>
    <property type="molecule type" value="Genomic_DNA"/>
</dbReference>
<dbReference type="PANTHER" id="PTHR18964">
    <property type="entry name" value="ROK (REPRESSOR, ORF, KINASE) FAMILY"/>
    <property type="match status" value="1"/>
</dbReference>
<dbReference type="InterPro" id="IPR036388">
    <property type="entry name" value="WH-like_DNA-bd_sf"/>
</dbReference>
<evidence type="ECO:0008006" key="4">
    <source>
        <dbReference type="Google" id="ProtNLM"/>
    </source>
</evidence>